<sequence length="136" mass="13979">MAEVEVHHDSAEDLVLAAIGLGRIVWGATTVLAPSRVHGALGVAYPGPDQGIWIRAFGVRDVVLGAAALHPHAAVRRATLHAGIMMDLFDAGVVLLAAQQGLPRRASAVGVLLAGGTAALATSGPAMVRKFSHRGR</sequence>
<evidence type="ECO:0008006" key="3">
    <source>
        <dbReference type="Google" id="ProtNLM"/>
    </source>
</evidence>
<reference evidence="1" key="1">
    <citation type="journal article" date="2014" name="Int. J. Syst. Evol. Microbiol.">
        <title>Complete genome sequence of Corynebacterium casei LMG S-19264T (=DSM 44701T), isolated from a smear-ripened cheese.</title>
        <authorList>
            <consortium name="US DOE Joint Genome Institute (JGI-PGF)"/>
            <person name="Walter F."/>
            <person name="Albersmeier A."/>
            <person name="Kalinowski J."/>
            <person name="Ruckert C."/>
        </authorList>
    </citation>
    <scope>NUCLEOTIDE SEQUENCE</scope>
    <source>
        <strain evidence="1">CGMCC 1.15478</strain>
    </source>
</reference>
<evidence type="ECO:0000313" key="2">
    <source>
        <dbReference type="Proteomes" id="UP000641514"/>
    </source>
</evidence>
<dbReference type="EMBL" id="BMJH01000001">
    <property type="protein sequence ID" value="GGC55616.1"/>
    <property type="molecule type" value="Genomic_DNA"/>
</dbReference>
<dbReference type="AlphaFoldDB" id="A0A916U148"/>
<gene>
    <name evidence="1" type="ORF">GCM10011410_05000</name>
</gene>
<name>A0A916U148_9ACTN</name>
<dbReference type="Proteomes" id="UP000641514">
    <property type="component" value="Unassembled WGS sequence"/>
</dbReference>
<organism evidence="1 2">
    <name type="scientific">Hoyosella rhizosphaerae</name>
    <dbReference type="NCBI Taxonomy" id="1755582"/>
    <lineage>
        <taxon>Bacteria</taxon>
        <taxon>Bacillati</taxon>
        <taxon>Actinomycetota</taxon>
        <taxon>Actinomycetes</taxon>
        <taxon>Mycobacteriales</taxon>
        <taxon>Hoyosellaceae</taxon>
        <taxon>Hoyosella</taxon>
    </lineage>
</organism>
<keyword evidence="2" id="KW-1185">Reference proteome</keyword>
<evidence type="ECO:0000313" key="1">
    <source>
        <dbReference type="EMBL" id="GGC55616.1"/>
    </source>
</evidence>
<protein>
    <recommendedName>
        <fullName evidence="3">DUF4267 domain-containing protein</fullName>
    </recommendedName>
</protein>
<accession>A0A916U148</accession>
<reference evidence="1" key="2">
    <citation type="submission" date="2020-09" db="EMBL/GenBank/DDBJ databases">
        <authorList>
            <person name="Sun Q."/>
            <person name="Zhou Y."/>
        </authorList>
    </citation>
    <scope>NUCLEOTIDE SEQUENCE</scope>
    <source>
        <strain evidence="1">CGMCC 1.15478</strain>
    </source>
</reference>
<comment type="caution">
    <text evidence="1">The sequence shown here is derived from an EMBL/GenBank/DDBJ whole genome shotgun (WGS) entry which is preliminary data.</text>
</comment>
<dbReference type="RefSeq" id="WP_188670327.1">
    <property type="nucleotide sequence ID" value="NZ_BMJH01000001.1"/>
</dbReference>
<proteinExistence type="predicted"/>